<dbReference type="SUPFAM" id="SSF53187">
    <property type="entry name" value="Zn-dependent exopeptidases"/>
    <property type="match status" value="1"/>
</dbReference>
<keyword evidence="7" id="KW-0224">Dipeptidase</keyword>
<gene>
    <name evidence="9" type="ORF">NPRO_23900</name>
</gene>
<evidence type="ECO:0000313" key="9">
    <source>
        <dbReference type="EMBL" id="BBO24795.1"/>
    </source>
</evidence>
<evidence type="ECO:0000256" key="1">
    <source>
        <dbReference type="ARBA" id="ARBA00001947"/>
    </source>
</evidence>
<dbReference type="GO" id="GO:0016805">
    <property type="term" value="F:dipeptidase activity"/>
    <property type="evidence" value="ECO:0007669"/>
    <property type="project" value="UniProtKB-KW"/>
</dbReference>
<proteinExistence type="inferred from homology"/>
<keyword evidence="3" id="KW-0645">Protease</keyword>
<dbReference type="SUPFAM" id="SSF55031">
    <property type="entry name" value="Bacterial exopeptidase dimerisation domain"/>
    <property type="match status" value="1"/>
</dbReference>
<dbReference type="GO" id="GO:0008237">
    <property type="term" value="F:metallopeptidase activity"/>
    <property type="evidence" value="ECO:0007669"/>
    <property type="project" value="UniProtKB-KW"/>
</dbReference>
<evidence type="ECO:0000313" key="10">
    <source>
        <dbReference type="Proteomes" id="UP000662873"/>
    </source>
</evidence>
<dbReference type="InterPro" id="IPR010964">
    <property type="entry name" value="M20A_pepV-rel"/>
</dbReference>
<dbReference type="InterPro" id="IPR002933">
    <property type="entry name" value="Peptidase_M20"/>
</dbReference>
<organism evidence="9 10">
    <name type="scientific">Candidatus Nitrosymbiomonas proteolyticus</name>
    <dbReference type="NCBI Taxonomy" id="2608984"/>
    <lineage>
        <taxon>Bacteria</taxon>
        <taxon>Bacillati</taxon>
        <taxon>Armatimonadota</taxon>
        <taxon>Armatimonadota incertae sedis</taxon>
        <taxon>Candidatus Nitrosymbiomonas</taxon>
    </lineage>
</organism>
<dbReference type="Gene3D" id="3.40.630.10">
    <property type="entry name" value="Zn peptidases"/>
    <property type="match status" value="1"/>
</dbReference>
<evidence type="ECO:0000256" key="8">
    <source>
        <dbReference type="ARBA" id="ARBA00023049"/>
    </source>
</evidence>
<keyword evidence="4" id="KW-0479">Metal-binding</keyword>
<dbReference type="KEGG" id="npy:NPRO_23900"/>
<keyword evidence="5" id="KW-0378">Hydrolase</keyword>
<protein>
    <submittedName>
        <fullName evidence="9">Peptidase M20 acetylornithine deacetylase</fullName>
    </submittedName>
</protein>
<dbReference type="NCBIfam" id="TIGR01887">
    <property type="entry name" value="dipeptidaselike"/>
    <property type="match status" value="1"/>
</dbReference>
<evidence type="ECO:0000256" key="2">
    <source>
        <dbReference type="ARBA" id="ARBA00006247"/>
    </source>
</evidence>
<evidence type="ECO:0000256" key="6">
    <source>
        <dbReference type="ARBA" id="ARBA00022833"/>
    </source>
</evidence>
<dbReference type="EMBL" id="AP021858">
    <property type="protein sequence ID" value="BBO24795.1"/>
    <property type="molecule type" value="Genomic_DNA"/>
</dbReference>
<comment type="similarity">
    <text evidence="2">Belongs to the peptidase M20A family.</text>
</comment>
<name>A0A809RJU1_9BACT</name>
<dbReference type="AlphaFoldDB" id="A0A809RJU1"/>
<dbReference type="PANTHER" id="PTHR43808:SF31">
    <property type="entry name" value="N-ACETYL-L-CITRULLINE DEACETYLASE"/>
    <property type="match status" value="1"/>
</dbReference>
<dbReference type="GO" id="GO:0008777">
    <property type="term" value="F:acetylornithine deacetylase activity"/>
    <property type="evidence" value="ECO:0007669"/>
    <property type="project" value="TreeGrafter"/>
</dbReference>
<comment type="cofactor">
    <cofactor evidence="1">
        <name>Zn(2+)</name>
        <dbReference type="ChEBI" id="CHEBI:29105"/>
    </cofactor>
</comment>
<dbReference type="Pfam" id="PF01546">
    <property type="entry name" value="Peptidase_M20"/>
    <property type="match status" value="1"/>
</dbReference>
<dbReference type="InterPro" id="IPR050072">
    <property type="entry name" value="Peptidase_M20A"/>
</dbReference>
<keyword evidence="8" id="KW-0482">Metalloprotease</keyword>
<dbReference type="GO" id="GO:0006526">
    <property type="term" value="P:L-arginine biosynthetic process"/>
    <property type="evidence" value="ECO:0007669"/>
    <property type="project" value="TreeGrafter"/>
</dbReference>
<evidence type="ECO:0000256" key="4">
    <source>
        <dbReference type="ARBA" id="ARBA00022723"/>
    </source>
</evidence>
<dbReference type="GO" id="GO:0006508">
    <property type="term" value="P:proteolysis"/>
    <property type="evidence" value="ECO:0007669"/>
    <property type="project" value="UniProtKB-KW"/>
</dbReference>
<keyword evidence="6" id="KW-0862">Zinc</keyword>
<evidence type="ECO:0000256" key="5">
    <source>
        <dbReference type="ARBA" id="ARBA00022801"/>
    </source>
</evidence>
<dbReference type="InterPro" id="IPR036264">
    <property type="entry name" value="Bact_exopeptidase_dim_dom"/>
</dbReference>
<evidence type="ECO:0000256" key="3">
    <source>
        <dbReference type="ARBA" id="ARBA00022670"/>
    </source>
</evidence>
<dbReference type="Proteomes" id="UP000662873">
    <property type="component" value="Chromosome"/>
</dbReference>
<dbReference type="GO" id="GO:0008270">
    <property type="term" value="F:zinc ion binding"/>
    <property type="evidence" value="ECO:0007669"/>
    <property type="project" value="InterPro"/>
</dbReference>
<accession>A0A809RJU1</accession>
<evidence type="ECO:0000256" key="7">
    <source>
        <dbReference type="ARBA" id="ARBA00022997"/>
    </source>
</evidence>
<sequence length="464" mass="50848">MLSPEVERAQKWLRENEAGLLADTQRMLRIPSIEGEPQPGAPFGGPVRDALDLALELCRNWEMKTEDLEGFAGYGEFGEGDRSIAAFGHLDVVPTGPGWKYEPFGATVDDGYLYARGSTDDKGPTMAMLYAMRAVQVACPELKARFRMVFGCNEESGMRCLAHYNLSQAPPDFGLAPDSGWPLYHAEKGIANLTVEGPLPQGSIELKSMSGGQRPNIVIDRCEAVVGVDSAHRASVESALGDYWDANLRWHWNGDDLHLLAKGKAAHGAAPHRGDSAATRLLRALVEIAPVEERASLESLLDLCHISGVGLGIHGRDEVSEDLTSNLGIVRSHLGKLVLLFNVRYPVEWQGEEVRERCEKRLSECLPGFRVADFDDAPPLHFPLDHPLVATICSVYAEETGEPAIPKVMGGGTYARMVPNTVSIGTGWKGDGNAHETDERLKVEHLFRMSRIYAHLLIRLAQLP</sequence>
<reference evidence="9" key="1">
    <citation type="journal article" name="DNA Res.">
        <title>The physiological potential of anammox bacteria as revealed by their core genome structure.</title>
        <authorList>
            <person name="Okubo T."/>
            <person name="Toyoda A."/>
            <person name="Fukuhara K."/>
            <person name="Uchiyama I."/>
            <person name="Harigaya Y."/>
            <person name="Kuroiwa M."/>
            <person name="Suzuki T."/>
            <person name="Murakami Y."/>
            <person name="Suwa Y."/>
            <person name="Takami H."/>
        </authorList>
    </citation>
    <scope>NUCLEOTIDE SEQUENCE</scope>
    <source>
        <strain evidence="9">317325-2</strain>
    </source>
</reference>
<dbReference type="PANTHER" id="PTHR43808">
    <property type="entry name" value="ACETYLORNITHINE DEACETYLASE"/>
    <property type="match status" value="1"/>
</dbReference>
<dbReference type="Gene3D" id="3.30.70.360">
    <property type="match status" value="2"/>
</dbReference>